<protein>
    <recommendedName>
        <fullName evidence="1">DEAD/DEAH-box helicase domain-containing protein</fullName>
    </recommendedName>
</protein>
<dbReference type="EMBL" id="JACCJC010000012">
    <property type="protein sequence ID" value="KAF6237839.1"/>
    <property type="molecule type" value="Genomic_DNA"/>
</dbReference>
<evidence type="ECO:0000259" key="1">
    <source>
        <dbReference type="Pfam" id="PF00270"/>
    </source>
</evidence>
<dbReference type="SUPFAM" id="SSF52540">
    <property type="entry name" value="P-loop containing nucleoside triphosphate hydrolases"/>
    <property type="match status" value="1"/>
</dbReference>
<dbReference type="Proteomes" id="UP000578531">
    <property type="component" value="Unassembled WGS sequence"/>
</dbReference>
<evidence type="ECO:0000313" key="3">
    <source>
        <dbReference type="Proteomes" id="UP000578531"/>
    </source>
</evidence>
<comment type="caution">
    <text evidence="2">The sequence shown here is derived from an EMBL/GenBank/DDBJ whole genome shotgun (WGS) entry which is preliminary data.</text>
</comment>
<dbReference type="InterPro" id="IPR027417">
    <property type="entry name" value="P-loop_NTPase"/>
</dbReference>
<sequence length="113" mass="13111">MNKLGQGCDILVATTGRLLAILREKALQFGNPKYRDILSLDNLSFIVYDEADELLSESLKDVSSKMSKTKTFKDEVDEVELRLPTKKHLYHWYFSSQYSKEQSLRAEGFMRLE</sequence>
<organism evidence="2 3">
    <name type="scientific">Letharia columbiana</name>
    <dbReference type="NCBI Taxonomy" id="112416"/>
    <lineage>
        <taxon>Eukaryota</taxon>
        <taxon>Fungi</taxon>
        <taxon>Dikarya</taxon>
        <taxon>Ascomycota</taxon>
        <taxon>Pezizomycotina</taxon>
        <taxon>Lecanoromycetes</taxon>
        <taxon>OSLEUM clade</taxon>
        <taxon>Lecanoromycetidae</taxon>
        <taxon>Lecanorales</taxon>
        <taxon>Lecanorineae</taxon>
        <taxon>Parmeliaceae</taxon>
        <taxon>Letharia</taxon>
    </lineage>
</organism>
<dbReference type="OrthoDB" id="196131at2759"/>
<gene>
    <name evidence="2" type="ORF">HO173_004040</name>
</gene>
<dbReference type="GO" id="GO:0005524">
    <property type="term" value="F:ATP binding"/>
    <property type="evidence" value="ECO:0007669"/>
    <property type="project" value="InterPro"/>
</dbReference>
<dbReference type="RefSeq" id="XP_037167157.1">
    <property type="nucleotide sequence ID" value="XM_037305964.1"/>
</dbReference>
<dbReference type="GeneID" id="59285705"/>
<feature type="domain" description="DEAD/DEAH-box helicase" evidence="1">
    <location>
        <begin position="2"/>
        <end position="69"/>
    </location>
</feature>
<keyword evidence="3" id="KW-1185">Reference proteome</keyword>
<dbReference type="GO" id="GO:0003676">
    <property type="term" value="F:nucleic acid binding"/>
    <property type="evidence" value="ECO:0007669"/>
    <property type="project" value="InterPro"/>
</dbReference>
<evidence type="ECO:0000313" key="2">
    <source>
        <dbReference type="EMBL" id="KAF6237839.1"/>
    </source>
</evidence>
<accession>A0A8H6FZT6</accession>
<proteinExistence type="predicted"/>
<dbReference type="Pfam" id="PF00270">
    <property type="entry name" value="DEAD"/>
    <property type="match status" value="1"/>
</dbReference>
<name>A0A8H6FZT6_9LECA</name>
<dbReference type="InterPro" id="IPR011545">
    <property type="entry name" value="DEAD/DEAH_box_helicase_dom"/>
</dbReference>
<dbReference type="Gene3D" id="3.40.50.300">
    <property type="entry name" value="P-loop containing nucleotide triphosphate hydrolases"/>
    <property type="match status" value="1"/>
</dbReference>
<reference evidence="2 3" key="1">
    <citation type="journal article" date="2020" name="Genomics">
        <title>Complete, high-quality genomes from long-read metagenomic sequencing of two wolf lichen thalli reveals enigmatic genome architecture.</title>
        <authorList>
            <person name="McKenzie S.K."/>
            <person name="Walston R.F."/>
            <person name="Allen J.L."/>
        </authorList>
    </citation>
    <scope>NUCLEOTIDE SEQUENCE [LARGE SCALE GENOMIC DNA]</scope>
    <source>
        <strain evidence="2">WasteWater2</strain>
    </source>
</reference>
<dbReference type="AlphaFoldDB" id="A0A8H6FZT6"/>